<dbReference type="GO" id="GO:0016747">
    <property type="term" value="F:acyltransferase activity, transferring groups other than amino-acyl groups"/>
    <property type="evidence" value="ECO:0007669"/>
    <property type="project" value="InterPro"/>
</dbReference>
<evidence type="ECO:0000259" key="1">
    <source>
        <dbReference type="PROSITE" id="PS51186"/>
    </source>
</evidence>
<dbReference type="STRING" id="311410.LA5095_00267"/>
<dbReference type="InterPro" id="IPR000182">
    <property type="entry name" value="GNAT_dom"/>
</dbReference>
<sequence length="159" mass="17092">MPIEVRSALPHDAEAMAELLNRIISAGGTTAYRQPFDGAGIVSEFIEPKLGICCHIASDELGTCGFQALLWCDPDWTGPDKLPSDWAVIATYVDPDRHGKGVGRALFGCTSVAAKNAGVSYIDATIRRENTGGLGYYSRMGFVDYRSGGESVSKRFALK</sequence>
<evidence type="ECO:0000313" key="2">
    <source>
        <dbReference type="EMBL" id="CTQ72834.1"/>
    </source>
</evidence>
<protein>
    <submittedName>
        <fullName evidence="2">Acetyltransferase (GNAT) family protein</fullName>
    </submittedName>
</protein>
<keyword evidence="2" id="KW-0808">Transferase</keyword>
<dbReference type="Proteomes" id="UP000049983">
    <property type="component" value="Unassembled WGS sequence"/>
</dbReference>
<reference evidence="3" key="1">
    <citation type="submission" date="2015-07" db="EMBL/GenBank/DDBJ databases">
        <authorList>
            <person name="Rodrigo-Torres Lidia"/>
            <person name="Arahal R.David."/>
        </authorList>
    </citation>
    <scope>NUCLEOTIDE SEQUENCE [LARGE SCALE GENOMIC DNA]</scope>
    <source>
        <strain evidence="3">CECT 5096</strain>
    </source>
</reference>
<dbReference type="Gene3D" id="3.40.630.30">
    <property type="match status" value="1"/>
</dbReference>
<dbReference type="RefSeq" id="WP_144436100.1">
    <property type="nucleotide sequence ID" value="NZ_CXWA01000006.1"/>
</dbReference>
<dbReference type="PROSITE" id="PS51186">
    <property type="entry name" value="GNAT"/>
    <property type="match status" value="1"/>
</dbReference>
<dbReference type="SUPFAM" id="SSF55729">
    <property type="entry name" value="Acyl-CoA N-acyltransferases (Nat)"/>
    <property type="match status" value="1"/>
</dbReference>
<proteinExistence type="predicted"/>
<gene>
    <name evidence="2" type="ORF">LA5096_03408</name>
</gene>
<accession>A0A0M6ZP43</accession>
<dbReference type="EMBL" id="CXWC01000011">
    <property type="protein sequence ID" value="CTQ72834.1"/>
    <property type="molecule type" value="Genomic_DNA"/>
</dbReference>
<keyword evidence="3" id="KW-1185">Reference proteome</keyword>
<dbReference type="GeneID" id="97670753"/>
<dbReference type="OrthoDB" id="5997585at2"/>
<dbReference type="AlphaFoldDB" id="A0A0M6ZP43"/>
<name>A0A0M6ZP43_9HYPH</name>
<dbReference type="Pfam" id="PF13508">
    <property type="entry name" value="Acetyltransf_7"/>
    <property type="match status" value="1"/>
</dbReference>
<dbReference type="InterPro" id="IPR016181">
    <property type="entry name" value="Acyl_CoA_acyltransferase"/>
</dbReference>
<feature type="domain" description="N-acetyltransferase" evidence="1">
    <location>
        <begin position="3"/>
        <end position="159"/>
    </location>
</feature>
<evidence type="ECO:0000313" key="3">
    <source>
        <dbReference type="Proteomes" id="UP000049983"/>
    </source>
</evidence>
<organism evidence="2 3">
    <name type="scientific">Roseibium album</name>
    <dbReference type="NCBI Taxonomy" id="311410"/>
    <lineage>
        <taxon>Bacteria</taxon>
        <taxon>Pseudomonadati</taxon>
        <taxon>Pseudomonadota</taxon>
        <taxon>Alphaproteobacteria</taxon>
        <taxon>Hyphomicrobiales</taxon>
        <taxon>Stappiaceae</taxon>
        <taxon>Roseibium</taxon>
    </lineage>
</organism>